<evidence type="ECO:0000256" key="7">
    <source>
        <dbReference type="ARBA" id="ARBA00022670"/>
    </source>
</evidence>
<dbReference type="Pfam" id="PF01416">
    <property type="entry name" value="PseudoU_synth_1"/>
    <property type="match status" value="1"/>
</dbReference>
<comment type="caution">
    <text evidence="21">The sequence shown here is derived from an EMBL/GenBank/DDBJ whole genome shotgun (WGS) entry which is preliminary data.</text>
</comment>
<name>A0AAD8Y347_9STRA</name>
<dbReference type="GO" id="GO:0009507">
    <property type="term" value="C:chloroplast"/>
    <property type="evidence" value="ECO:0007669"/>
    <property type="project" value="UniProtKB-SubCell"/>
</dbReference>
<keyword evidence="6" id="KW-0934">Plastid</keyword>
<feature type="transmembrane region" description="Helical" evidence="17">
    <location>
        <begin position="511"/>
        <end position="531"/>
    </location>
</feature>
<accession>A0AAD8Y347</accession>
<evidence type="ECO:0000256" key="4">
    <source>
        <dbReference type="ARBA" id="ARBA00009375"/>
    </source>
</evidence>
<proteinExistence type="inferred from homology"/>
<keyword evidence="9" id="KW-0819">tRNA processing</keyword>
<evidence type="ECO:0000313" key="21">
    <source>
        <dbReference type="EMBL" id="KAK1738668.1"/>
    </source>
</evidence>
<dbReference type="GO" id="GO:0016020">
    <property type="term" value="C:membrane"/>
    <property type="evidence" value="ECO:0007669"/>
    <property type="project" value="UniProtKB-SubCell"/>
</dbReference>
<dbReference type="InterPro" id="IPR001406">
    <property type="entry name" value="PsdUridine_synth_TruA"/>
</dbReference>
<keyword evidence="18" id="KW-0732">Signal</keyword>
<feature type="chain" id="PRO_5042179737" evidence="18">
    <location>
        <begin position="31"/>
        <end position="1401"/>
    </location>
</feature>
<feature type="domain" description="Pseudouridine synthase I TruA alpha/beta" evidence="19">
    <location>
        <begin position="1066"/>
        <end position="1207"/>
    </location>
</feature>
<protein>
    <submittedName>
        <fullName evidence="21">tRNA pseudouridine(38/39) synthase</fullName>
        <ecNumber evidence="21">5.4.99.45</ecNumber>
    </submittedName>
</protein>
<evidence type="ECO:0000256" key="6">
    <source>
        <dbReference type="ARBA" id="ARBA00022640"/>
    </source>
</evidence>
<keyword evidence="8 17" id="KW-0812">Transmembrane</keyword>
<dbReference type="EMBL" id="JATAAI010000020">
    <property type="protein sequence ID" value="KAK1738668.1"/>
    <property type="molecule type" value="Genomic_DNA"/>
</dbReference>
<evidence type="ECO:0000256" key="8">
    <source>
        <dbReference type="ARBA" id="ARBA00022692"/>
    </source>
</evidence>
<evidence type="ECO:0000256" key="17">
    <source>
        <dbReference type="SAM" id="Phobius"/>
    </source>
</evidence>
<dbReference type="PANTHER" id="PTHR31412:SF0">
    <property type="entry name" value="ZINC METALLOPROTEASE EGY1, CHLOROPLASTIC-RELATED"/>
    <property type="match status" value="1"/>
</dbReference>
<dbReference type="PANTHER" id="PTHR31412">
    <property type="entry name" value="ZINC METALLOPROTEASE EGY1"/>
    <property type="match status" value="1"/>
</dbReference>
<keyword evidence="15" id="KW-0175">Coiled coil</keyword>
<dbReference type="Proteomes" id="UP001224775">
    <property type="component" value="Unassembled WGS sequence"/>
</dbReference>
<keyword evidence="11" id="KW-0809">Transit peptide</keyword>
<evidence type="ECO:0000256" key="18">
    <source>
        <dbReference type="SAM" id="SignalP"/>
    </source>
</evidence>
<evidence type="ECO:0000259" key="19">
    <source>
        <dbReference type="Pfam" id="PF01416"/>
    </source>
</evidence>
<feature type="transmembrane region" description="Helical" evidence="17">
    <location>
        <begin position="468"/>
        <end position="490"/>
    </location>
</feature>
<feature type="transmembrane region" description="Helical" evidence="17">
    <location>
        <begin position="604"/>
        <end position="626"/>
    </location>
</feature>
<dbReference type="CDD" id="cd06160">
    <property type="entry name" value="S2P-M50_like_2"/>
    <property type="match status" value="1"/>
</dbReference>
<dbReference type="InterPro" id="IPR020103">
    <property type="entry name" value="PsdUridine_synth_cat_dom_sf"/>
</dbReference>
<dbReference type="Pfam" id="PF02163">
    <property type="entry name" value="Peptidase_M50"/>
    <property type="match status" value="1"/>
</dbReference>
<dbReference type="SUPFAM" id="SSF55120">
    <property type="entry name" value="Pseudouridine synthase"/>
    <property type="match status" value="1"/>
</dbReference>
<dbReference type="EC" id="5.4.99.45" evidence="21"/>
<dbReference type="GO" id="GO:0001522">
    <property type="term" value="P:pseudouridine synthesis"/>
    <property type="evidence" value="ECO:0007669"/>
    <property type="project" value="InterPro"/>
</dbReference>
<evidence type="ECO:0000256" key="13">
    <source>
        <dbReference type="ARBA" id="ARBA00023136"/>
    </source>
</evidence>
<evidence type="ECO:0000259" key="20">
    <source>
        <dbReference type="Pfam" id="PF02163"/>
    </source>
</evidence>
<evidence type="ECO:0000313" key="22">
    <source>
        <dbReference type="Proteomes" id="UP001224775"/>
    </source>
</evidence>
<dbReference type="HAMAP" id="MF_00171">
    <property type="entry name" value="TruA"/>
    <property type="match status" value="1"/>
</dbReference>
<dbReference type="GO" id="GO:0160154">
    <property type="term" value="F:tRNA pseudouridine(38/39) synthase activity"/>
    <property type="evidence" value="ECO:0007669"/>
    <property type="project" value="UniProtKB-EC"/>
</dbReference>
<dbReference type="GO" id="GO:0008033">
    <property type="term" value="P:tRNA processing"/>
    <property type="evidence" value="ECO:0007669"/>
    <property type="project" value="UniProtKB-KW"/>
</dbReference>
<dbReference type="GO" id="GO:0008233">
    <property type="term" value="F:peptidase activity"/>
    <property type="evidence" value="ECO:0007669"/>
    <property type="project" value="UniProtKB-KW"/>
</dbReference>
<comment type="similarity">
    <text evidence="4">Belongs to the tRNA pseudouridine synthase TruA family.</text>
</comment>
<dbReference type="InterPro" id="IPR020095">
    <property type="entry name" value="PsdUridine_synth_TruA_C"/>
</dbReference>
<feature type="signal peptide" evidence="18">
    <location>
        <begin position="1"/>
        <end position="30"/>
    </location>
</feature>
<evidence type="ECO:0000256" key="9">
    <source>
        <dbReference type="ARBA" id="ARBA00022694"/>
    </source>
</evidence>
<evidence type="ECO:0000256" key="3">
    <source>
        <dbReference type="ARBA" id="ARBA00007931"/>
    </source>
</evidence>
<evidence type="ECO:0000256" key="2">
    <source>
        <dbReference type="ARBA" id="ARBA00004229"/>
    </source>
</evidence>
<dbReference type="InterPro" id="IPR020094">
    <property type="entry name" value="TruA/RsuA/RluB/E/F_N"/>
</dbReference>
<reference evidence="21" key="1">
    <citation type="submission" date="2023-06" db="EMBL/GenBank/DDBJ databases">
        <title>Survivors Of The Sea: Transcriptome response of Skeletonema marinoi to long-term dormancy.</title>
        <authorList>
            <person name="Pinder M.I.M."/>
            <person name="Kourtchenko O."/>
            <person name="Robertson E.K."/>
            <person name="Larsson T."/>
            <person name="Maumus F."/>
            <person name="Osuna-Cruz C.M."/>
            <person name="Vancaester E."/>
            <person name="Stenow R."/>
            <person name="Vandepoele K."/>
            <person name="Ploug H."/>
            <person name="Bruchert V."/>
            <person name="Godhe A."/>
            <person name="Topel M."/>
        </authorList>
    </citation>
    <scope>NUCLEOTIDE SEQUENCE</scope>
    <source>
        <strain evidence="21">R05AC</strain>
    </source>
</reference>
<evidence type="ECO:0000256" key="15">
    <source>
        <dbReference type="SAM" id="Coils"/>
    </source>
</evidence>
<sequence>MTPPYFAASKAAAAAAIMLVLLHHLTLSHAYTPPQHFTTYRKSTHPVTAVFLSSSDGVAIDNENNNIDSSAEEIANQLREKAFNLRREAKSAEQSLRSATERKKEVANVETDEWIDSLLGLTTSAVVATSEDTESNNNTQDNIKNNHIPAASTLALRLQANNLLSPSKLMRICERLHERETAMMVGPEGFLSKDNDVIGGGFVLGDYDNNSMERKKEETDRISGLLDRILQAVQIIDEERGQSMNELGPKLRMRITDLRQSRDALIRRKIDNLVNNSSANIDKKEMELDNLVRSSFDGDNNDDESNNEERKKQERIMKRLIETPTWLPPSIAPFAATSPVEVSVAHWKMIKSDILADSKFICTSWDATEVAAIYRGRISTRAVSNGNESDEDTVSAVFDDLLNRLQNHPEISTKIQLFIVDDFEWRPPIDMGMSYGAREDGPPPVIVALAKEAVPEQESERSLTNKSLSIFSTLTTLFTTFAYAVSSFALNPSFFNAIVKDNDTTSFSLCLPVFFGVLAISALHEVMHIVAAKKYGVKLGNPVPLPSLQVGSFGSITPLRSFPSSRSALFDIAISGPGVAMLASLAMIVLGLRLTMTAQSFTYFPVVPAALMKSSFLIGSIASIVFPKVMLAPLSQPIPIHGLFLVGLAGLFSSSVNLLPIGRLDGGRASMAAYGRRSASLISLLSLLLLAFYSFNGVSGIIIFWGALVVLTQQRLADIPVRNEVTEISGLRVAIYNTLLVLSLLTLAPFPGGVSSMEGEVLWRVMSSANTDNILSQIGLGSGGKDSSGSVDASKVLRHLLESGKVSVFDAKEAVQATAAAKKQSAQRQQEPKKVKDTGSADQPIEKHRTRHIALQFSYDGTDYSGFAQNVGKECDNSVERELFAALEKTRLLVSPEEHGMLTESEVEEAENGQMPKRTASKYSRCGRTDKGVHANGQVVALYLKSAFPLLARNAGSDNDEPGDVLGEESLPKNSLDCLECFVQPRNNNKKKGKAAESTTYQRKTMNEYDYCKTLNNVLPPSIRILGWCPVSSEFSARFSCSRRTYRYFFPRRNLNLARMAEGLEYMMGRNDFRNLCKMNCEQVSNFERVLVEGKVVSPQRVYSVSSTPKSREEKDAESNARYLEDVHGIGASIYPPSARDMCHIEIVGQAFLWHQIRCIMSILFHIGRGQEKSEVVKELLDVKTNPAKPSYDLASEAALVLQDCTFGQLQLGRTVRNLWDVQKTLEQRWEKHAIASERAKNALDSMKDETEVRWADVVDFVEQIDKERRRKIQKRSKHLVHDDGEVKRALAANCTPTSTLTWGAAVEIIQNVLGVFPYPPNGSSESQQKGLTESSIHVPFMDRAKGTTYEEKVKSILESSKDKSSKRKMRYEENIVKKRKTAEEDKAFYDHKLQQGGSSV</sequence>
<evidence type="ECO:0000256" key="10">
    <source>
        <dbReference type="ARBA" id="ARBA00022801"/>
    </source>
</evidence>
<keyword evidence="7" id="KW-0645">Protease</keyword>
<keyword evidence="22" id="KW-1185">Reference proteome</keyword>
<gene>
    <name evidence="21" type="ORF">QTG54_010698</name>
</gene>
<comment type="similarity">
    <text evidence="3">Belongs to the peptidase M50B family.</text>
</comment>
<dbReference type="InterPro" id="IPR044838">
    <property type="entry name" value="EGY1-like"/>
</dbReference>
<dbReference type="Gene3D" id="3.30.70.660">
    <property type="entry name" value="Pseudouridine synthase I, catalytic domain, C-terminal subdomain"/>
    <property type="match status" value="1"/>
</dbReference>
<evidence type="ECO:0000256" key="16">
    <source>
        <dbReference type="SAM" id="MobiDB-lite"/>
    </source>
</evidence>
<evidence type="ECO:0000256" key="1">
    <source>
        <dbReference type="ARBA" id="ARBA00004141"/>
    </source>
</evidence>
<keyword evidence="13 17" id="KW-0472">Membrane</keyword>
<evidence type="ECO:0000256" key="14">
    <source>
        <dbReference type="ARBA" id="ARBA00023235"/>
    </source>
</evidence>
<keyword evidence="5" id="KW-0150">Chloroplast</keyword>
<organism evidence="21 22">
    <name type="scientific">Skeletonema marinoi</name>
    <dbReference type="NCBI Taxonomy" id="267567"/>
    <lineage>
        <taxon>Eukaryota</taxon>
        <taxon>Sar</taxon>
        <taxon>Stramenopiles</taxon>
        <taxon>Ochrophyta</taxon>
        <taxon>Bacillariophyta</taxon>
        <taxon>Coscinodiscophyceae</taxon>
        <taxon>Thalassiosirophycidae</taxon>
        <taxon>Thalassiosirales</taxon>
        <taxon>Skeletonemataceae</taxon>
        <taxon>Skeletonema</taxon>
        <taxon>Skeletonema marinoi-dohrnii complex</taxon>
    </lineage>
</organism>
<feature type="transmembrane region" description="Helical" evidence="17">
    <location>
        <begin position="638"/>
        <end position="660"/>
    </location>
</feature>
<keyword evidence="10" id="KW-0378">Hydrolase</keyword>
<dbReference type="GO" id="GO:0003723">
    <property type="term" value="F:RNA binding"/>
    <property type="evidence" value="ECO:0007669"/>
    <property type="project" value="InterPro"/>
</dbReference>
<keyword evidence="14 21" id="KW-0413">Isomerase</keyword>
<dbReference type="GO" id="GO:0006508">
    <property type="term" value="P:proteolysis"/>
    <property type="evidence" value="ECO:0007669"/>
    <property type="project" value="UniProtKB-KW"/>
</dbReference>
<feature type="compositionally biased region" description="Low complexity" evidence="16">
    <location>
        <begin position="820"/>
        <end position="829"/>
    </location>
</feature>
<feature type="transmembrane region" description="Helical" evidence="17">
    <location>
        <begin position="568"/>
        <end position="592"/>
    </location>
</feature>
<feature type="transmembrane region" description="Helical" evidence="17">
    <location>
        <begin position="681"/>
        <end position="708"/>
    </location>
</feature>
<feature type="domain" description="Peptidase M50" evidence="20">
    <location>
        <begin position="515"/>
        <end position="678"/>
    </location>
</feature>
<evidence type="ECO:0000256" key="11">
    <source>
        <dbReference type="ARBA" id="ARBA00022946"/>
    </source>
</evidence>
<feature type="compositionally biased region" description="Basic and acidic residues" evidence="16">
    <location>
        <begin position="830"/>
        <end position="847"/>
    </location>
</feature>
<feature type="coiled-coil region" evidence="15">
    <location>
        <begin position="60"/>
        <end position="109"/>
    </location>
</feature>
<evidence type="ECO:0000256" key="5">
    <source>
        <dbReference type="ARBA" id="ARBA00022528"/>
    </source>
</evidence>
<feature type="region of interest" description="Disordered" evidence="16">
    <location>
        <begin position="902"/>
        <end position="924"/>
    </location>
</feature>
<keyword evidence="12 17" id="KW-1133">Transmembrane helix</keyword>
<dbReference type="InterPro" id="IPR020097">
    <property type="entry name" value="PsdUridine_synth_TruA_a/b_dom"/>
</dbReference>
<evidence type="ECO:0000256" key="12">
    <source>
        <dbReference type="ARBA" id="ARBA00022989"/>
    </source>
</evidence>
<feature type="region of interest" description="Disordered" evidence="16">
    <location>
        <begin position="820"/>
        <end position="847"/>
    </location>
</feature>
<dbReference type="InterPro" id="IPR008915">
    <property type="entry name" value="Peptidase_M50"/>
</dbReference>
<dbReference type="Gene3D" id="3.30.70.580">
    <property type="entry name" value="Pseudouridine synthase I, catalytic domain, N-terminal subdomain"/>
    <property type="match status" value="1"/>
</dbReference>
<comment type="subcellular location">
    <subcellularLocation>
        <location evidence="1">Membrane</location>
        <topology evidence="1">Multi-pass membrane protein</topology>
    </subcellularLocation>
    <subcellularLocation>
        <location evidence="2">Plastid</location>
        <location evidence="2">Chloroplast</location>
    </subcellularLocation>
</comment>